<organism evidence="2 3">
    <name type="scientific">Deinococcus aerophilus</name>
    <dbReference type="NCBI Taxonomy" id="522488"/>
    <lineage>
        <taxon>Bacteria</taxon>
        <taxon>Thermotogati</taxon>
        <taxon>Deinococcota</taxon>
        <taxon>Deinococci</taxon>
        <taxon>Deinococcales</taxon>
        <taxon>Deinococcaceae</taxon>
        <taxon>Deinococcus</taxon>
    </lineage>
</organism>
<sequence>MAEPFLGEIKLVGFSFVPRGWAFCNGQLLPINQNQALFALLGTLYGGDGRTTFALPDLRGRIPLHHGAGPGLPLMKQGERSGTETVSLTTREVPGHTHLVNASTQAATRTTPDGTFLATAGSDEIYLADNPTDALSPSSVANAGEGLPHDNRMPFLALNYIIAVFGIYPSRN</sequence>
<gene>
    <name evidence="2" type="ORF">GCM10010841_30020</name>
</gene>
<feature type="domain" description="Phage tail collar" evidence="1">
    <location>
        <begin position="7"/>
        <end position="63"/>
    </location>
</feature>
<dbReference type="Pfam" id="PF07484">
    <property type="entry name" value="Collar"/>
    <property type="match status" value="1"/>
</dbReference>
<evidence type="ECO:0000313" key="3">
    <source>
        <dbReference type="Proteomes" id="UP000661918"/>
    </source>
</evidence>
<protein>
    <submittedName>
        <fullName evidence="2">Microcystin dependent MdpB family protein</fullName>
    </submittedName>
</protein>
<evidence type="ECO:0000259" key="1">
    <source>
        <dbReference type="Pfam" id="PF07484"/>
    </source>
</evidence>
<proteinExistence type="predicted"/>
<dbReference type="Proteomes" id="UP000661918">
    <property type="component" value="Unassembled WGS sequence"/>
</dbReference>
<dbReference type="InterPro" id="IPR011083">
    <property type="entry name" value="Phage_tail_collar_dom"/>
</dbReference>
<dbReference type="EMBL" id="BMOM01000039">
    <property type="protein sequence ID" value="GGM19972.1"/>
    <property type="molecule type" value="Genomic_DNA"/>
</dbReference>
<reference evidence="3" key="1">
    <citation type="journal article" date="2019" name="Int. J. Syst. Evol. Microbiol.">
        <title>The Global Catalogue of Microorganisms (GCM) 10K type strain sequencing project: providing services to taxonomists for standard genome sequencing and annotation.</title>
        <authorList>
            <consortium name="The Broad Institute Genomics Platform"/>
            <consortium name="The Broad Institute Genome Sequencing Center for Infectious Disease"/>
            <person name="Wu L."/>
            <person name="Ma J."/>
        </authorList>
    </citation>
    <scope>NUCLEOTIDE SEQUENCE [LARGE SCALE GENOMIC DNA]</scope>
    <source>
        <strain evidence="3">JCM 15443</strain>
    </source>
</reference>
<keyword evidence="3" id="KW-1185">Reference proteome</keyword>
<evidence type="ECO:0000313" key="2">
    <source>
        <dbReference type="EMBL" id="GGM19972.1"/>
    </source>
</evidence>
<dbReference type="InterPro" id="IPR037053">
    <property type="entry name" value="Phage_tail_collar_dom_sf"/>
</dbReference>
<dbReference type="SUPFAM" id="SSF88874">
    <property type="entry name" value="Receptor-binding domain of short tail fibre protein gp12"/>
    <property type="match status" value="1"/>
</dbReference>
<name>A0ABQ2GYI7_9DEIO</name>
<dbReference type="Gene3D" id="3.90.1340.10">
    <property type="entry name" value="Phage tail collar domain"/>
    <property type="match status" value="1"/>
</dbReference>
<comment type="caution">
    <text evidence="2">The sequence shown here is derived from an EMBL/GenBank/DDBJ whole genome shotgun (WGS) entry which is preliminary data.</text>
</comment>
<accession>A0ABQ2GYI7</accession>